<dbReference type="Gene3D" id="1.10.10.60">
    <property type="entry name" value="Homeodomain-like"/>
    <property type="match status" value="1"/>
</dbReference>
<dbReference type="EMBL" id="JAPFRF010000008">
    <property type="protein sequence ID" value="KAJ7324602.1"/>
    <property type="molecule type" value="Genomic_DNA"/>
</dbReference>
<dbReference type="Pfam" id="PF13837">
    <property type="entry name" value="Myb_DNA-bind_4"/>
    <property type="match status" value="1"/>
</dbReference>
<proteinExistence type="predicted"/>
<evidence type="ECO:0000313" key="4">
    <source>
        <dbReference type="Proteomes" id="UP001142489"/>
    </source>
</evidence>
<dbReference type="Proteomes" id="UP001142489">
    <property type="component" value="Unassembled WGS sequence"/>
</dbReference>
<evidence type="ECO:0000259" key="2">
    <source>
        <dbReference type="Pfam" id="PF13837"/>
    </source>
</evidence>
<protein>
    <recommendedName>
        <fullName evidence="2">Myb/SANT-like DNA-binding domain-containing protein</fullName>
    </recommendedName>
</protein>
<evidence type="ECO:0000256" key="1">
    <source>
        <dbReference type="SAM" id="MobiDB-lite"/>
    </source>
</evidence>
<reference evidence="3" key="1">
    <citation type="journal article" date="2023" name="DNA Res.">
        <title>Chromosome-level genome assembly of Phrynocephalus forsythii using third-generation DNA sequencing and Hi-C analysis.</title>
        <authorList>
            <person name="Qi Y."/>
            <person name="Zhao W."/>
            <person name="Zhao Y."/>
            <person name="Niu C."/>
            <person name="Cao S."/>
            <person name="Zhang Y."/>
        </authorList>
    </citation>
    <scope>NUCLEOTIDE SEQUENCE</scope>
    <source>
        <tissue evidence="3">Muscle</tissue>
    </source>
</reference>
<sequence length="103" mass="11376">MDNSPPSTMNLSLTNGPGKRGCSLSTRETRALLQIWGDFEIKYALSSMKRNFQIFSDIAGQLAKLGIHRGPLECRNKAKALRKLYKNASAQNNKSGSGRSDFL</sequence>
<name>A0A9Q0XRN9_9SAUR</name>
<dbReference type="OrthoDB" id="691673at2759"/>
<feature type="region of interest" description="Disordered" evidence="1">
    <location>
        <begin position="1"/>
        <end position="22"/>
    </location>
</feature>
<dbReference type="AlphaFoldDB" id="A0A9Q0XRN9"/>
<dbReference type="PANTHER" id="PTHR47595:SF1">
    <property type="entry name" value="MYB_SANT-LIKE DNA-BINDING DOMAIN-CONTAINING PROTEIN"/>
    <property type="match status" value="1"/>
</dbReference>
<organism evidence="3 4">
    <name type="scientific">Phrynocephalus forsythii</name>
    <dbReference type="NCBI Taxonomy" id="171643"/>
    <lineage>
        <taxon>Eukaryota</taxon>
        <taxon>Metazoa</taxon>
        <taxon>Chordata</taxon>
        <taxon>Craniata</taxon>
        <taxon>Vertebrata</taxon>
        <taxon>Euteleostomi</taxon>
        <taxon>Lepidosauria</taxon>
        <taxon>Squamata</taxon>
        <taxon>Bifurcata</taxon>
        <taxon>Unidentata</taxon>
        <taxon>Episquamata</taxon>
        <taxon>Toxicofera</taxon>
        <taxon>Iguania</taxon>
        <taxon>Acrodonta</taxon>
        <taxon>Agamidae</taxon>
        <taxon>Agaminae</taxon>
        <taxon>Phrynocephalus</taxon>
    </lineage>
</organism>
<keyword evidence="4" id="KW-1185">Reference proteome</keyword>
<gene>
    <name evidence="3" type="ORF">JRQ81_017622</name>
</gene>
<feature type="compositionally biased region" description="Polar residues" evidence="1">
    <location>
        <begin position="1"/>
        <end position="15"/>
    </location>
</feature>
<dbReference type="InterPro" id="IPR044822">
    <property type="entry name" value="Myb_DNA-bind_4"/>
</dbReference>
<comment type="caution">
    <text evidence="3">The sequence shown here is derived from an EMBL/GenBank/DDBJ whole genome shotgun (WGS) entry which is preliminary data.</text>
</comment>
<feature type="domain" description="Myb/SANT-like DNA-binding" evidence="2">
    <location>
        <begin position="25"/>
        <end position="97"/>
    </location>
</feature>
<accession>A0A9Q0XRN9</accession>
<evidence type="ECO:0000313" key="3">
    <source>
        <dbReference type="EMBL" id="KAJ7324602.1"/>
    </source>
</evidence>
<dbReference type="PANTHER" id="PTHR47595">
    <property type="entry name" value="HEAT SHOCK 70 KDA PROTEIN 14"/>
    <property type="match status" value="1"/>
</dbReference>